<dbReference type="Proteomes" id="UP001054945">
    <property type="component" value="Unassembled WGS sequence"/>
</dbReference>
<sequence>MFYLYKSQNIKSGSNFGQHLFRKCDIALLEGTRSVDERIPRRAFTCARDSALEEQILEGLSELATHAAVYGEVDRVAEYDQKVDEEDSCVQIFVISDVPIQCVLHHVQEGGHCHGNLYDEEDCHHHYEHEGGAVAVPQLLALALPVFFEKFISLQLGLPQCREEQHVEDDQGQARSYMHEQYPESVVDSVVYVLGDGVPHPVSSHGDASLVDTAFPPEPYGLKRPVKEPRRLMDQRRSISNPWRSTPWGPCNRCGPLLGGTRKCISARPVAG</sequence>
<evidence type="ECO:0000313" key="1">
    <source>
        <dbReference type="EMBL" id="GIZ04924.1"/>
    </source>
</evidence>
<dbReference type="EMBL" id="BPLR01019167">
    <property type="protein sequence ID" value="GIZ04924.1"/>
    <property type="molecule type" value="Genomic_DNA"/>
</dbReference>
<name>A0AAV4YDC5_CAEEX</name>
<keyword evidence="2" id="KW-1185">Reference proteome</keyword>
<dbReference type="AlphaFoldDB" id="A0AAV4YDC5"/>
<gene>
    <name evidence="1" type="ORF">CEXT_505871</name>
</gene>
<accession>A0AAV4YDC5</accession>
<organism evidence="1 2">
    <name type="scientific">Caerostris extrusa</name>
    <name type="common">Bark spider</name>
    <name type="synonym">Caerostris bankana</name>
    <dbReference type="NCBI Taxonomy" id="172846"/>
    <lineage>
        <taxon>Eukaryota</taxon>
        <taxon>Metazoa</taxon>
        <taxon>Ecdysozoa</taxon>
        <taxon>Arthropoda</taxon>
        <taxon>Chelicerata</taxon>
        <taxon>Arachnida</taxon>
        <taxon>Araneae</taxon>
        <taxon>Araneomorphae</taxon>
        <taxon>Entelegynae</taxon>
        <taxon>Araneoidea</taxon>
        <taxon>Araneidae</taxon>
        <taxon>Caerostris</taxon>
    </lineage>
</organism>
<protein>
    <submittedName>
        <fullName evidence="1">Uncharacterized protein</fullName>
    </submittedName>
</protein>
<proteinExistence type="predicted"/>
<evidence type="ECO:0000313" key="2">
    <source>
        <dbReference type="Proteomes" id="UP001054945"/>
    </source>
</evidence>
<reference evidence="1 2" key="1">
    <citation type="submission" date="2021-06" db="EMBL/GenBank/DDBJ databases">
        <title>Caerostris extrusa draft genome.</title>
        <authorList>
            <person name="Kono N."/>
            <person name="Arakawa K."/>
        </authorList>
    </citation>
    <scope>NUCLEOTIDE SEQUENCE [LARGE SCALE GENOMIC DNA]</scope>
</reference>
<comment type="caution">
    <text evidence="1">The sequence shown here is derived from an EMBL/GenBank/DDBJ whole genome shotgun (WGS) entry which is preliminary data.</text>
</comment>